<dbReference type="SUPFAM" id="SSF110296">
    <property type="entry name" value="Oligoxyloglucan reducing end-specific cellobiohydrolase"/>
    <property type="match status" value="1"/>
</dbReference>
<keyword evidence="3" id="KW-1185">Reference proteome</keyword>
<accession>A0A1M5YTK7</accession>
<dbReference type="PANTHER" id="PTHR34978">
    <property type="entry name" value="POSSIBLE SENSOR-TRANSDUCER PROTEIN BLAR"/>
    <property type="match status" value="1"/>
</dbReference>
<dbReference type="AlphaFoldDB" id="A0A1M5YTK7"/>
<evidence type="ECO:0000313" key="2">
    <source>
        <dbReference type="EMBL" id="SHI14903.1"/>
    </source>
</evidence>
<dbReference type="InterPro" id="IPR008756">
    <property type="entry name" value="Peptidase_M56"/>
</dbReference>
<sequence length="590" mass="65559">MDISQNISFMVCKKIQTPMMTGFFRPAILLPREDYDDTTLSAVIRHELMHCRRFDIWYKLLLRLVRAVHWFNPLVWLMVRTAESDMEASCDEAVIGKRDLNFRLQYCEAVLATVQAQNIKNNTFSTGFSGGKNSMKKRFANILNTSRKSKGKVALCLSALVIFASGTLVACNEQGKPSVSNWFDQASFAPGTVNAINAAGEPVMSYNAGNTYVLDGQGNVILTYNDETMVKAPLTLNVSELYKPGLEMPDTGFYVSAQKTAIAYGGDNEPIQVLVSDDKGATWNTYAVDNSDNSRAAKFIGFITQDDGYLVASPGSALGTSKNFVYLTSDGGKTWKETGNPNDLHSRNMTGAGFSSKDIGFIGFRVDDAVGPTIYWTQDQGKTWAKFDMKMPGQFDGYYKTPMSPVFSGNEGLWPISLRKGDDMSTIYMTSEDYGKTWRYDDSLLSKGQSISYTLITENQDFARPTYSSAWDDPLYKEQFPDASTREEVAKHMIFEMPIGAATSYPFYVDLGLDKENLNYSPNPDNIGIIIFNSRIKSVKVLGSKVAVIAAPADTGYQVIMLKRDDLPKTEAQISLMTPDGRVLDYLNMQ</sequence>
<dbReference type="Pfam" id="PF05569">
    <property type="entry name" value="Peptidase_M56"/>
    <property type="match status" value="1"/>
</dbReference>
<dbReference type="STRING" id="1123282.SAMN02745823_02799"/>
<dbReference type="EMBL" id="FQXV01000010">
    <property type="protein sequence ID" value="SHI14903.1"/>
    <property type="molecule type" value="Genomic_DNA"/>
</dbReference>
<dbReference type="CDD" id="cd15482">
    <property type="entry name" value="Sialidase_non-viral"/>
    <property type="match status" value="1"/>
</dbReference>
<evidence type="ECO:0000313" key="3">
    <source>
        <dbReference type="Proteomes" id="UP000183995"/>
    </source>
</evidence>
<dbReference type="CDD" id="cd07341">
    <property type="entry name" value="M56_BlaR1_MecR1_like"/>
    <property type="match status" value="1"/>
</dbReference>
<protein>
    <submittedName>
        <fullName evidence="2">BlaR1 peptidase M56</fullName>
    </submittedName>
</protein>
<evidence type="ECO:0000259" key="1">
    <source>
        <dbReference type="Pfam" id="PF05569"/>
    </source>
</evidence>
<dbReference type="Gene3D" id="2.120.10.10">
    <property type="match status" value="2"/>
</dbReference>
<dbReference type="InterPro" id="IPR052173">
    <property type="entry name" value="Beta-lactam_resp_regulator"/>
</dbReference>
<dbReference type="Proteomes" id="UP000183995">
    <property type="component" value="Unassembled WGS sequence"/>
</dbReference>
<feature type="domain" description="Peptidase M56" evidence="1">
    <location>
        <begin position="1"/>
        <end position="142"/>
    </location>
</feature>
<dbReference type="PANTHER" id="PTHR34978:SF3">
    <property type="entry name" value="SLR0241 PROTEIN"/>
    <property type="match status" value="1"/>
</dbReference>
<organism evidence="2 3">
    <name type="scientific">Sporobacter termitidis DSM 10068</name>
    <dbReference type="NCBI Taxonomy" id="1123282"/>
    <lineage>
        <taxon>Bacteria</taxon>
        <taxon>Bacillati</taxon>
        <taxon>Bacillota</taxon>
        <taxon>Clostridia</taxon>
        <taxon>Eubacteriales</taxon>
        <taxon>Oscillospiraceae</taxon>
        <taxon>Sporobacter</taxon>
    </lineage>
</organism>
<name>A0A1M5YTK7_9FIRM</name>
<reference evidence="2 3" key="1">
    <citation type="submission" date="2016-11" db="EMBL/GenBank/DDBJ databases">
        <authorList>
            <person name="Jaros S."/>
            <person name="Januszkiewicz K."/>
            <person name="Wedrychowicz H."/>
        </authorList>
    </citation>
    <scope>NUCLEOTIDE SEQUENCE [LARGE SCALE GENOMIC DNA]</scope>
    <source>
        <strain evidence="2 3">DSM 10068</strain>
    </source>
</reference>
<gene>
    <name evidence="2" type="ORF">SAMN02745823_02799</name>
</gene>
<proteinExistence type="predicted"/>